<reference evidence="1" key="1">
    <citation type="submission" date="2018-01" db="EMBL/GenBank/DDBJ databases">
        <title>An insight into the sialome of Amazonian anophelines.</title>
        <authorList>
            <person name="Ribeiro J.M."/>
            <person name="Scarpassa V."/>
            <person name="Calvo E."/>
        </authorList>
    </citation>
    <scope>NUCLEOTIDE SEQUENCE</scope>
    <source>
        <tissue evidence="1">Salivary glands</tissue>
    </source>
</reference>
<dbReference type="AlphaFoldDB" id="A0A2M3ZPZ2"/>
<sequence length="68" mass="7746">MRAPAVLVLPVGWILSSPRSDFIIKLNASMNPKQEPNCLHAERESNNRTTPAFRTNAIKQNSRMLTRR</sequence>
<dbReference type="EMBL" id="GGFM01009812">
    <property type="protein sequence ID" value="MBW30563.1"/>
    <property type="molecule type" value="Transcribed_RNA"/>
</dbReference>
<organism evidence="1">
    <name type="scientific">Anopheles braziliensis</name>
    <dbReference type="NCBI Taxonomy" id="58242"/>
    <lineage>
        <taxon>Eukaryota</taxon>
        <taxon>Metazoa</taxon>
        <taxon>Ecdysozoa</taxon>
        <taxon>Arthropoda</taxon>
        <taxon>Hexapoda</taxon>
        <taxon>Insecta</taxon>
        <taxon>Pterygota</taxon>
        <taxon>Neoptera</taxon>
        <taxon>Endopterygota</taxon>
        <taxon>Diptera</taxon>
        <taxon>Nematocera</taxon>
        <taxon>Culicoidea</taxon>
        <taxon>Culicidae</taxon>
        <taxon>Anophelinae</taxon>
        <taxon>Anopheles</taxon>
    </lineage>
</organism>
<protein>
    <submittedName>
        <fullName evidence="1">Putative secreted peptide</fullName>
    </submittedName>
</protein>
<proteinExistence type="predicted"/>
<name>A0A2M3ZPZ2_9DIPT</name>
<evidence type="ECO:0000313" key="1">
    <source>
        <dbReference type="EMBL" id="MBW30563.1"/>
    </source>
</evidence>
<accession>A0A2M3ZPZ2</accession>